<dbReference type="GeneID" id="101988014"/>
<evidence type="ECO:0000313" key="7">
    <source>
        <dbReference type="RefSeq" id="XP_026644914.1"/>
    </source>
</evidence>
<proteinExistence type="inferred from homology"/>
<dbReference type="InterPro" id="IPR050645">
    <property type="entry name" value="Histidine_acid_phosphatase"/>
</dbReference>
<evidence type="ECO:0000313" key="6">
    <source>
        <dbReference type="Proteomes" id="UP000694915"/>
    </source>
</evidence>
<comment type="similarity">
    <text evidence="1">Belongs to the histidine acid phosphatase family.</text>
</comment>
<dbReference type="PANTHER" id="PTHR11567">
    <property type="entry name" value="ACID PHOSPHATASE-RELATED"/>
    <property type="match status" value="1"/>
</dbReference>
<keyword evidence="5" id="KW-0732">Signal</keyword>
<dbReference type="PANTHER" id="PTHR11567:SF145">
    <property type="entry name" value="TESTICULAR ACID PHOSPHATASE"/>
    <property type="match status" value="1"/>
</dbReference>
<keyword evidence="6" id="KW-1185">Reference proteome</keyword>
<reference evidence="7" key="1">
    <citation type="submission" date="2025-08" db="UniProtKB">
        <authorList>
            <consortium name="RefSeq"/>
        </authorList>
    </citation>
    <scope>IDENTIFICATION</scope>
</reference>
<dbReference type="EC" id="3.1.3.2" evidence="2"/>
<dbReference type="Gene3D" id="3.40.50.1240">
    <property type="entry name" value="Phosphoglycerate mutase-like"/>
    <property type="match status" value="1"/>
</dbReference>
<dbReference type="RefSeq" id="XP_026644914.1">
    <property type="nucleotide sequence ID" value="XM_026789113.1"/>
</dbReference>
<dbReference type="PROSITE" id="PS00778">
    <property type="entry name" value="HIS_ACID_PHOSPHAT_2"/>
    <property type="match status" value="1"/>
</dbReference>
<dbReference type="Proteomes" id="UP000694915">
    <property type="component" value="Unplaced"/>
</dbReference>
<evidence type="ECO:0000256" key="4">
    <source>
        <dbReference type="SAM" id="Phobius"/>
    </source>
</evidence>
<accession>A0ABM1USF2</accession>
<feature type="transmembrane region" description="Helical" evidence="4">
    <location>
        <begin position="420"/>
        <end position="440"/>
    </location>
</feature>
<dbReference type="PROSITE" id="PS00616">
    <property type="entry name" value="HIS_ACID_PHOSPHAT_1"/>
    <property type="match status" value="1"/>
</dbReference>
<evidence type="ECO:0000256" key="1">
    <source>
        <dbReference type="ARBA" id="ARBA00005375"/>
    </source>
</evidence>
<feature type="signal peptide" evidence="5">
    <location>
        <begin position="1"/>
        <end position="28"/>
    </location>
</feature>
<evidence type="ECO:0000256" key="2">
    <source>
        <dbReference type="ARBA" id="ARBA00012646"/>
    </source>
</evidence>
<dbReference type="Pfam" id="PF00328">
    <property type="entry name" value="His_Phos_2"/>
    <property type="match status" value="1"/>
</dbReference>
<evidence type="ECO:0000256" key="3">
    <source>
        <dbReference type="SAM" id="MobiDB-lite"/>
    </source>
</evidence>
<feature type="chain" id="PRO_5045939945" description="acid phosphatase" evidence="5">
    <location>
        <begin position="29"/>
        <end position="452"/>
    </location>
</feature>
<dbReference type="InterPro" id="IPR000560">
    <property type="entry name" value="His_Pase_clade-2"/>
</dbReference>
<sequence>MAEPGSQCHTAGPLLLLLLLLLPPQTLLEGPLLFVALVFRHGDRAPLASYPTDPHKEAASTLWPRGLGQLTKEGIRQQLELGRFLRRRYKAFLSPEFRREEVYIRSTDFDRTLESAQANLAGLFPEAAPGSPEADWKPIPVHTVPVSEDKLLRFPMRSCPRYHELLRESTEAADYQEALEGWTDFLTRLGNFTGLSLVGEPLRRAWKVLDTLICQRAHGLTLPSWASPDVLRTLSQISALDIRAHVGPPRAAEKAQLTGGILLDAILSNFSRAQRLGLPLKMVMYSAHDSTLLALQGALGLYDGNTPPYAACMAFEFRGSSRDPEEEDGENVTISLIYRNDTSRPPLPLRVPGCPAPCPLGRFQQLTAPARPPAHGAPCHGSYEPTSPPGDSPLHRGGSGEFPRPGIHNPHVLPAATVPLLAGAVAVLAVLSLGLGLLAWRPSCLRALGGAV</sequence>
<organism evidence="6 7">
    <name type="scientific">Microtus ochrogaster</name>
    <name type="common">Prairie vole</name>
    <dbReference type="NCBI Taxonomy" id="79684"/>
    <lineage>
        <taxon>Eukaryota</taxon>
        <taxon>Metazoa</taxon>
        <taxon>Chordata</taxon>
        <taxon>Craniata</taxon>
        <taxon>Vertebrata</taxon>
        <taxon>Euteleostomi</taxon>
        <taxon>Mammalia</taxon>
        <taxon>Eutheria</taxon>
        <taxon>Euarchontoglires</taxon>
        <taxon>Glires</taxon>
        <taxon>Rodentia</taxon>
        <taxon>Myomorpha</taxon>
        <taxon>Muroidea</taxon>
        <taxon>Cricetidae</taxon>
        <taxon>Arvicolinae</taxon>
        <taxon>Microtus</taxon>
    </lineage>
</organism>
<evidence type="ECO:0000256" key="5">
    <source>
        <dbReference type="SAM" id="SignalP"/>
    </source>
</evidence>
<dbReference type="CDD" id="cd07061">
    <property type="entry name" value="HP_HAP_like"/>
    <property type="match status" value="1"/>
</dbReference>
<protein>
    <recommendedName>
        <fullName evidence="2">acid phosphatase</fullName>
        <ecNumber evidence="2">3.1.3.2</ecNumber>
    </recommendedName>
</protein>
<keyword evidence="4" id="KW-0472">Membrane</keyword>
<gene>
    <name evidence="7" type="primary">Acp4</name>
</gene>
<keyword evidence="4" id="KW-0812">Transmembrane</keyword>
<dbReference type="InterPro" id="IPR033379">
    <property type="entry name" value="Acid_Pase_AS"/>
</dbReference>
<feature type="region of interest" description="Disordered" evidence="3">
    <location>
        <begin position="369"/>
        <end position="406"/>
    </location>
</feature>
<dbReference type="InterPro" id="IPR029033">
    <property type="entry name" value="His_PPase_superfam"/>
</dbReference>
<keyword evidence="4" id="KW-1133">Transmembrane helix</keyword>
<name>A0ABM1USF2_MICOH</name>
<dbReference type="SUPFAM" id="SSF53254">
    <property type="entry name" value="Phosphoglycerate mutase-like"/>
    <property type="match status" value="1"/>
</dbReference>